<proteinExistence type="inferred from homology"/>
<dbReference type="SMART" id="SM00046">
    <property type="entry name" value="DAGKc"/>
    <property type="match status" value="1"/>
</dbReference>
<dbReference type="EMBL" id="JAPFFF010000006">
    <property type="protein sequence ID" value="KAK8887754.1"/>
    <property type="molecule type" value="Genomic_DNA"/>
</dbReference>
<comment type="similarity">
    <text evidence="1 6">Belongs to the eukaryotic diacylglycerol kinase family.</text>
</comment>
<dbReference type="SUPFAM" id="SSF111331">
    <property type="entry name" value="NAD kinase/diacylglycerol kinase-like"/>
    <property type="match status" value="1"/>
</dbReference>
<comment type="caution">
    <text evidence="8">The sequence shown here is derived from an EMBL/GenBank/DDBJ whole genome shotgun (WGS) entry which is preliminary data.</text>
</comment>
<evidence type="ECO:0000256" key="4">
    <source>
        <dbReference type="ARBA" id="ARBA00022777"/>
    </source>
</evidence>
<evidence type="ECO:0000256" key="2">
    <source>
        <dbReference type="ARBA" id="ARBA00022679"/>
    </source>
</evidence>
<dbReference type="Gene3D" id="3.40.50.10330">
    <property type="entry name" value="Probable inorganic polyphosphate/atp-NAD kinase, domain 1"/>
    <property type="match status" value="1"/>
</dbReference>
<dbReference type="Proteomes" id="UP001470230">
    <property type="component" value="Unassembled WGS sequence"/>
</dbReference>
<dbReference type="InterPro" id="IPR000756">
    <property type="entry name" value="Diacylglycerol_kin_accessory"/>
</dbReference>
<evidence type="ECO:0000313" key="8">
    <source>
        <dbReference type="EMBL" id="KAK8887754.1"/>
    </source>
</evidence>
<gene>
    <name evidence="8" type="ORF">M9Y10_038809</name>
</gene>
<dbReference type="SMART" id="SM00045">
    <property type="entry name" value="DAGKa"/>
    <property type="match status" value="1"/>
</dbReference>
<sequence length="328" mass="36733">MSSKIIAFVNNASGGGLGEKVKEKIADIKDLYIVNLPNDPYSWKSLDKKTLFDFNTKIIVCGGDGTINWVVSMLMEYYESNKINSRPPIAVLPLGTGNDLSNMLGWGDSFDSINLFFFQSRFNSIIEGNHTIKNLDVWRVTIYEGEDKKTEKTMLNYFSIGVDANIAKNFSDAREKMPSLFVSHIASKMMYVPISLATNDGNLLKDFLEGHYIDQDDQQINFVFDESSKTFVCQAITKIYGGADLWRSNNRAVDDGLFEVIQTGGVFHLGLHHIGIKASDNIDNAKTAFLKAKKSVFYQIDGEPFVSDGPARFLIEKIGSYPMMFAKN</sequence>
<dbReference type="PANTHER" id="PTHR11255:SF121">
    <property type="entry name" value="DIACYLGLYCEROL KINASE (ATP)"/>
    <property type="match status" value="1"/>
</dbReference>
<dbReference type="PROSITE" id="PS50146">
    <property type="entry name" value="DAGK"/>
    <property type="match status" value="1"/>
</dbReference>
<dbReference type="InterPro" id="IPR001206">
    <property type="entry name" value="Diacylglycerol_kinase_cat_dom"/>
</dbReference>
<evidence type="ECO:0000313" key="9">
    <source>
        <dbReference type="Proteomes" id="UP001470230"/>
    </source>
</evidence>
<keyword evidence="9" id="KW-1185">Reference proteome</keyword>
<comment type="catalytic activity">
    <reaction evidence="6">
        <text>a 1,2-diacyl-sn-glycerol + ATP = a 1,2-diacyl-sn-glycero-3-phosphate + ADP + H(+)</text>
        <dbReference type="Rhea" id="RHEA:10272"/>
        <dbReference type="ChEBI" id="CHEBI:15378"/>
        <dbReference type="ChEBI" id="CHEBI:17815"/>
        <dbReference type="ChEBI" id="CHEBI:30616"/>
        <dbReference type="ChEBI" id="CHEBI:58608"/>
        <dbReference type="ChEBI" id="CHEBI:456216"/>
        <dbReference type="EC" id="2.7.1.107"/>
    </reaction>
</comment>
<dbReference type="InterPro" id="IPR037607">
    <property type="entry name" value="DGK"/>
</dbReference>
<accession>A0ABR2K9M2</accession>
<evidence type="ECO:0000256" key="1">
    <source>
        <dbReference type="ARBA" id="ARBA00009280"/>
    </source>
</evidence>
<keyword evidence="2 6" id="KW-0808">Transferase</keyword>
<evidence type="ECO:0000256" key="3">
    <source>
        <dbReference type="ARBA" id="ARBA00022741"/>
    </source>
</evidence>
<reference evidence="8 9" key="1">
    <citation type="submission" date="2024-04" db="EMBL/GenBank/DDBJ databases">
        <title>Tritrichomonas musculus Genome.</title>
        <authorList>
            <person name="Alves-Ferreira E."/>
            <person name="Grigg M."/>
            <person name="Lorenzi H."/>
            <person name="Galac M."/>
        </authorList>
    </citation>
    <scope>NUCLEOTIDE SEQUENCE [LARGE SCALE GENOMIC DNA]</scope>
    <source>
        <strain evidence="8 9">EAF2021</strain>
    </source>
</reference>
<evidence type="ECO:0000256" key="6">
    <source>
        <dbReference type="RuleBase" id="RU361128"/>
    </source>
</evidence>
<dbReference type="InterPro" id="IPR016064">
    <property type="entry name" value="NAD/diacylglycerol_kinase_sf"/>
</dbReference>
<dbReference type="Pfam" id="PF00781">
    <property type="entry name" value="DAGK_cat"/>
    <property type="match status" value="1"/>
</dbReference>
<dbReference type="EC" id="2.7.1.107" evidence="6"/>
<keyword evidence="5 6" id="KW-0067">ATP-binding</keyword>
<name>A0ABR2K9M2_9EUKA</name>
<evidence type="ECO:0000256" key="5">
    <source>
        <dbReference type="ARBA" id="ARBA00022840"/>
    </source>
</evidence>
<protein>
    <recommendedName>
        <fullName evidence="6">Diacylglycerol kinase</fullName>
        <shortName evidence="6">DAG kinase</shortName>
        <ecNumber evidence="6">2.7.1.107</ecNumber>
    </recommendedName>
</protein>
<organism evidence="8 9">
    <name type="scientific">Tritrichomonas musculus</name>
    <dbReference type="NCBI Taxonomy" id="1915356"/>
    <lineage>
        <taxon>Eukaryota</taxon>
        <taxon>Metamonada</taxon>
        <taxon>Parabasalia</taxon>
        <taxon>Tritrichomonadida</taxon>
        <taxon>Tritrichomonadidae</taxon>
        <taxon>Tritrichomonas</taxon>
    </lineage>
</organism>
<dbReference type="Pfam" id="PF00609">
    <property type="entry name" value="DAGK_acc"/>
    <property type="match status" value="1"/>
</dbReference>
<keyword evidence="3 6" id="KW-0547">Nucleotide-binding</keyword>
<feature type="domain" description="DAGKc" evidence="7">
    <location>
        <begin position="1"/>
        <end position="145"/>
    </location>
</feature>
<dbReference type="PANTHER" id="PTHR11255">
    <property type="entry name" value="DIACYLGLYCEROL KINASE"/>
    <property type="match status" value="1"/>
</dbReference>
<evidence type="ECO:0000259" key="7">
    <source>
        <dbReference type="PROSITE" id="PS50146"/>
    </source>
</evidence>
<keyword evidence="4 6" id="KW-0418">Kinase</keyword>
<dbReference type="InterPro" id="IPR017438">
    <property type="entry name" value="ATP-NAD_kinase_N"/>
</dbReference>